<gene>
    <name evidence="2" type="ORF">AMD00_21215</name>
</gene>
<feature type="transmembrane region" description="Helical" evidence="1">
    <location>
        <begin position="187"/>
        <end position="205"/>
    </location>
</feature>
<evidence type="ECO:0000313" key="2">
    <source>
        <dbReference type="EMBL" id="KOO47197.1"/>
    </source>
</evidence>
<keyword evidence="1" id="KW-1133">Transmembrane helix</keyword>
<accession>A0A0M0L8K7</accession>
<keyword evidence="3" id="KW-1185">Reference proteome</keyword>
<dbReference type="OrthoDB" id="2320684at2"/>
<dbReference type="RefSeq" id="WP_053419003.1">
    <property type="nucleotide sequence ID" value="NZ_LILB01000009.1"/>
</dbReference>
<keyword evidence="1" id="KW-0812">Transmembrane</keyword>
<dbReference type="STRING" id="263475.AMD00_21215"/>
<sequence length="397" mass="46127">MWAYFKFEFFQFIRNKKNIAIYVILLYFACYYALKIVPTYNPIEKVDVSEIEARYLPRAEFLKNVEIDKGTHYLTSYAVAIFSEWNEYDKARLDALKKHNMKEYAEATSKWYKYSDEMIFPDVMNVFYYNPGYYTYGNNYAKKDGHYAYLYSASRYKGYTEGKSNLSINVFEERTALQTLQRLLDSYLPLILIVSCILFTVDIVLKDRRNPTLLQGLPLSDWRKLIIKGLVSLLGSLIAIIPLSIGLLIIGGRNGFGAFDLPVPIYSFGKDLFSNILMWDYLVQNMLFIVFWFLFIISLLLLVSVLLKNEFVNLLVGSMFVIAEFIYFERGLGAVRNIQWYPTSYVQVGQVISGYRNYLYGSEALTFGSGLTVMGLCTCIFLFFTFLISNQKKFKLL</sequence>
<dbReference type="AlphaFoldDB" id="A0A0M0L8K7"/>
<organism evidence="2 3">
    <name type="scientific">Viridibacillus arvi</name>
    <dbReference type="NCBI Taxonomy" id="263475"/>
    <lineage>
        <taxon>Bacteria</taxon>
        <taxon>Bacillati</taxon>
        <taxon>Bacillota</taxon>
        <taxon>Bacilli</taxon>
        <taxon>Bacillales</taxon>
        <taxon>Caryophanaceae</taxon>
        <taxon>Viridibacillus</taxon>
    </lineage>
</organism>
<evidence type="ECO:0000256" key="1">
    <source>
        <dbReference type="SAM" id="Phobius"/>
    </source>
</evidence>
<protein>
    <submittedName>
        <fullName evidence="2">Uncharacterized protein</fullName>
    </submittedName>
</protein>
<feature type="transmembrane region" description="Helical" evidence="1">
    <location>
        <begin position="364"/>
        <end position="388"/>
    </location>
</feature>
<feature type="transmembrane region" description="Helical" evidence="1">
    <location>
        <begin position="281"/>
        <end position="304"/>
    </location>
</feature>
<dbReference type="GeneID" id="301138621"/>
<feature type="transmembrane region" description="Helical" evidence="1">
    <location>
        <begin position="311"/>
        <end position="328"/>
    </location>
</feature>
<dbReference type="Proteomes" id="UP000036867">
    <property type="component" value="Unassembled WGS sequence"/>
</dbReference>
<evidence type="ECO:0000313" key="3">
    <source>
        <dbReference type="Proteomes" id="UP000036867"/>
    </source>
</evidence>
<dbReference type="EMBL" id="LILB01000009">
    <property type="protein sequence ID" value="KOO47197.1"/>
    <property type="molecule type" value="Genomic_DNA"/>
</dbReference>
<name>A0A0M0L8K7_9BACL</name>
<feature type="transmembrane region" description="Helical" evidence="1">
    <location>
        <begin position="20"/>
        <end position="37"/>
    </location>
</feature>
<comment type="caution">
    <text evidence="2">The sequence shown here is derived from an EMBL/GenBank/DDBJ whole genome shotgun (WGS) entry which is preliminary data.</text>
</comment>
<feature type="transmembrane region" description="Helical" evidence="1">
    <location>
        <begin position="225"/>
        <end position="250"/>
    </location>
</feature>
<reference evidence="3" key="1">
    <citation type="submission" date="2015-08" db="EMBL/GenBank/DDBJ databases">
        <title>Fjat-10028 dsm 16317.</title>
        <authorList>
            <person name="Liu B."/>
            <person name="Wang J."/>
            <person name="Zhu Y."/>
            <person name="Liu G."/>
            <person name="Chen Q."/>
            <person name="Chen Z."/>
            <person name="Lan J."/>
            <person name="Che J."/>
            <person name="Ge C."/>
            <person name="Shi H."/>
            <person name="Pan Z."/>
            <person name="Liu X."/>
        </authorList>
    </citation>
    <scope>NUCLEOTIDE SEQUENCE [LARGE SCALE GENOMIC DNA]</scope>
    <source>
        <strain evidence="3">DSM 16317</strain>
    </source>
</reference>
<keyword evidence="1" id="KW-0472">Membrane</keyword>
<proteinExistence type="predicted"/>